<sequence length="118" mass="13120">MGIGGDMNPLPRVQLSEDGAGIFATMLQCLSRPHFFQNGPIPLFSAAQIRCLRMHTSHDQTTFTLAGKAWSGTYPLHELPKWLAFYRHQKERFPKSGSAYDSAITVLEELAAKLGIET</sequence>
<keyword evidence="2" id="KW-1185">Reference proteome</keyword>
<proteinExistence type="predicted"/>
<gene>
    <name evidence="1" type="ORF">QWZ10_10470</name>
</gene>
<protein>
    <submittedName>
        <fullName evidence="1">Uncharacterized protein</fullName>
    </submittedName>
</protein>
<evidence type="ECO:0000313" key="2">
    <source>
        <dbReference type="Proteomes" id="UP001243846"/>
    </source>
</evidence>
<reference evidence="2" key="1">
    <citation type="journal article" date="2019" name="Int. J. Syst. Evol. Microbiol.">
        <title>The Global Catalogue of Microorganisms (GCM) 10K type strain sequencing project: providing services to taxonomists for standard genome sequencing and annotation.</title>
        <authorList>
            <consortium name="The Broad Institute Genomics Platform"/>
            <consortium name="The Broad Institute Genome Sequencing Center for Infectious Disease"/>
            <person name="Wu L."/>
            <person name="Ma J."/>
        </authorList>
    </citation>
    <scope>NUCLEOTIDE SEQUENCE [LARGE SCALE GENOMIC DNA]</scope>
    <source>
        <strain evidence="2">CECT 8482</strain>
    </source>
</reference>
<name>A0ABT8D754_9RHOB</name>
<organism evidence="1 2">
    <name type="scientific">Paracoccus cavernae</name>
    <dbReference type="NCBI Taxonomy" id="1571207"/>
    <lineage>
        <taxon>Bacteria</taxon>
        <taxon>Pseudomonadati</taxon>
        <taxon>Pseudomonadota</taxon>
        <taxon>Alphaproteobacteria</taxon>
        <taxon>Rhodobacterales</taxon>
        <taxon>Paracoccaceae</taxon>
        <taxon>Paracoccus</taxon>
    </lineage>
</organism>
<dbReference type="RefSeq" id="WP_377787186.1">
    <property type="nucleotide sequence ID" value="NZ_JBHUOC010000001.1"/>
</dbReference>
<evidence type="ECO:0000313" key="1">
    <source>
        <dbReference type="EMBL" id="MDN3712111.1"/>
    </source>
</evidence>
<dbReference type="EMBL" id="JAUFRC010000001">
    <property type="protein sequence ID" value="MDN3712111.1"/>
    <property type="molecule type" value="Genomic_DNA"/>
</dbReference>
<accession>A0ABT8D754</accession>
<comment type="caution">
    <text evidence="1">The sequence shown here is derived from an EMBL/GenBank/DDBJ whole genome shotgun (WGS) entry which is preliminary data.</text>
</comment>
<dbReference type="Proteomes" id="UP001243846">
    <property type="component" value="Unassembled WGS sequence"/>
</dbReference>